<keyword evidence="1" id="KW-0812">Transmembrane</keyword>
<keyword evidence="1" id="KW-1133">Transmembrane helix</keyword>
<dbReference type="PROSITE" id="PS51257">
    <property type="entry name" value="PROKAR_LIPOPROTEIN"/>
    <property type="match status" value="1"/>
</dbReference>
<dbReference type="AlphaFoldDB" id="A0A318KJ81"/>
<evidence type="ECO:0000256" key="1">
    <source>
        <dbReference type="SAM" id="Phobius"/>
    </source>
</evidence>
<dbReference type="STRING" id="1034346.GCA_000313565_01778"/>
<evidence type="ECO:0000313" key="2">
    <source>
        <dbReference type="EMBL" id="PXX75961.1"/>
    </source>
</evidence>
<proteinExistence type="predicted"/>
<sequence length="102" mass="11895">MKKTVYEWRRLSYRLLIVSCLLFAAACWLGYQLDSMICIYILAAGGFLFMLASAIVYYEFWRCPKCDAKLPNESAFFGEFNCCPYCGYKLRNDHDQVDTNLL</sequence>
<keyword evidence="1" id="KW-0472">Membrane</keyword>
<evidence type="ECO:0000313" key="3">
    <source>
        <dbReference type="Proteomes" id="UP000247612"/>
    </source>
</evidence>
<protein>
    <submittedName>
        <fullName evidence="2">Uncharacterized protein</fullName>
    </submittedName>
</protein>
<dbReference type="EMBL" id="QJKH01000016">
    <property type="protein sequence ID" value="PXX75961.1"/>
    <property type="molecule type" value="Genomic_DNA"/>
</dbReference>
<name>A0A318KJ81_9FIRM</name>
<comment type="caution">
    <text evidence="2">The sequence shown here is derived from an EMBL/GenBank/DDBJ whole genome shotgun (WGS) entry which is preliminary data.</text>
</comment>
<dbReference type="Proteomes" id="UP000247612">
    <property type="component" value="Unassembled WGS sequence"/>
</dbReference>
<gene>
    <name evidence="2" type="ORF">DES51_11652</name>
</gene>
<dbReference type="OrthoDB" id="2088213at2"/>
<keyword evidence="3" id="KW-1185">Reference proteome</keyword>
<organism evidence="2 3">
    <name type="scientific">Dielma fastidiosa</name>
    <dbReference type="NCBI Taxonomy" id="1034346"/>
    <lineage>
        <taxon>Bacteria</taxon>
        <taxon>Bacillati</taxon>
        <taxon>Bacillota</taxon>
        <taxon>Erysipelotrichia</taxon>
        <taxon>Erysipelotrichales</taxon>
        <taxon>Erysipelotrichaceae</taxon>
        <taxon>Dielma</taxon>
    </lineage>
</organism>
<feature type="transmembrane region" description="Helical" evidence="1">
    <location>
        <begin position="37"/>
        <end position="60"/>
    </location>
</feature>
<feature type="transmembrane region" description="Helical" evidence="1">
    <location>
        <begin position="12"/>
        <end position="31"/>
    </location>
</feature>
<dbReference type="RefSeq" id="WP_022938082.1">
    <property type="nucleotide sequence ID" value="NZ_CABKRQ010000004.1"/>
</dbReference>
<accession>A0A318KJ81</accession>
<reference evidence="2 3" key="1">
    <citation type="submission" date="2018-05" db="EMBL/GenBank/DDBJ databases">
        <title>Genomic Encyclopedia of Type Strains, Phase IV (KMG-IV): sequencing the most valuable type-strain genomes for metagenomic binning, comparative biology and taxonomic classification.</title>
        <authorList>
            <person name="Goeker M."/>
        </authorList>
    </citation>
    <scope>NUCLEOTIDE SEQUENCE [LARGE SCALE GENOMIC DNA]</scope>
    <source>
        <strain evidence="2 3">JC118</strain>
    </source>
</reference>